<dbReference type="Proteomes" id="UP000297396">
    <property type="component" value="Unassembled WGS sequence"/>
</dbReference>
<protein>
    <recommendedName>
        <fullName evidence="4">Lipoprotein</fullName>
    </recommendedName>
</protein>
<comment type="caution">
    <text evidence="2">The sequence shown here is derived from an EMBL/GenBank/DDBJ whole genome shotgun (WGS) entry which is preliminary data.</text>
</comment>
<accession>A0A4Y9JZI5</accession>
<reference evidence="2 3" key="1">
    <citation type="submission" date="2019-03" db="EMBL/GenBank/DDBJ databases">
        <title>Diversity of the mouse oral microbiome.</title>
        <authorList>
            <person name="Joseph S."/>
            <person name="Aduse-Opoku J."/>
            <person name="Curtis M."/>
            <person name="Wade W."/>
            <person name="Hashim A."/>
        </authorList>
    </citation>
    <scope>NUCLEOTIDE SEQUENCE [LARGE SCALE GENOMIC DNA]</scope>
    <source>
        <strain evidence="2 3">WT12</strain>
    </source>
</reference>
<dbReference type="PROSITE" id="PS51257">
    <property type="entry name" value="PROKAR_LIPOPROTEIN"/>
    <property type="match status" value="1"/>
</dbReference>
<dbReference type="RefSeq" id="WP_135056158.1">
    <property type="nucleotide sequence ID" value="NZ_JADGLC010000011.1"/>
</dbReference>
<keyword evidence="1" id="KW-0732">Signal</keyword>
<feature type="signal peptide" evidence="1">
    <location>
        <begin position="1"/>
        <end position="18"/>
    </location>
</feature>
<dbReference type="OrthoDB" id="9944293at2"/>
<name>A0A4Y9JZI5_9PAST</name>
<dbReference type="AlphaFoldDB" id="A0A4Y9JZI5"/>
<gene>
    <name evidence="2" type="ORF">E4T80_06180</name>
</gene>
<sequence>MKKYAFLTALSLVLTACAGGGTQHYAANPQNAQSVPYTKEQYEKLAEAINKNKRLIIDQMNKELEKMKGTTISVPMQ</sequence>
<evidence type="ECO:0008006" key="4">
    <source>
        <dbReference type="Google" id="ProtNLM"/>
    </source>
</evidence>
<evidence type="ECO:0000256" key="1">
    <source>
        <dbReference type="SAM" id="SignalP"/>
    </source>
</evidence>
<dbReference type="EMBL" id="SPPA01000011">
    <property type="protein sequence ID" value="TFV10299.1"/>
    <property type="molecule type" value="Genomic_DNA"/>
</dbReference>
<evidence type="ECO:0000313" key="3">
    <source>
        <dbReference type="Proteomes" id="UP000297396"/>
    </source>
</evidence>
<feature type="chain" id="PRO_5021483153" description="Lipoprotein" evidence="1">
    <location>
        <begin position="19"/>
        <end position="77"/>
    </location>
</feature>
<evidence type="ECO:0000313" key="2">
    <source>
        <dbReference type="EMBL" id="TFV10299.1"/>
    </source>
</evidence>
<organism evidence="2 3">
    <name type="scientific">Muribacter muris</name>
    <dbReference type="NCBI Taxonomy" id="67855"/>
    <lineage>
        <taxon>Bacteria</taxon>
        <taxon>Pseudomonadati</taxon>
        <taxon>Pseudomonadota</taxon>
        <taxon>Gammaproteobacteria</taxon>
        <taxon>Pasteurellales</taxon>
        <taxon>Pasteurellaceae</taxon>
        <taxon>Muribacter</taxon>
    </lineage>
</organism>
<proteinExistence type="predicted"/>